<gene>
    <name evidence="1" type="ORF">G2W53_033390</name>
</gene>
<name>A0A834T9I1_9FABA</name>
<evidence type="ECO:0000313" key="1">
    <source>
        <dbReference type="EMBL" id="KAF7812414.1"/>
    </source>
</evidence>
<protein>
    <submittedName>
        <fullName evidence="1">Uncharacterized protein</fullName>
    </submittedName>
</protein>
<organism evidence="1 2">
    <name type="scientific">Senna tora</name>
    <dbReference type="NCBI Taxonomy" id="362788"/>
    <lineage>
        <taxon>Eukaryota</taxon>
        <taxon>Viridiplantae</taxon>
        <taxon>Streptophyta</taxon>
        <taxon>Embryophyta</taxon>
        <taxon>Tracheophyta</taxon>
        <taxon>Spermatophyta</taxon>
        <taxon>Magnoliopsida</taxon>
        <taxon>eudicotyledons</taxon>
        <taxon>Gunneridae</taxon>
        <taxon>Pentapetalae</taxon>
        <taxon>rosids</taxon>
        <taxon>fabids</taxon>
        <taxon>Fabales</taxon>
        <taxon>Fabaceae</taxon>
        <taxon>Caesalpinioideae</taxon>
        <taxon>Cassia clade</taxon>
        <taxon>Senna</taxon>
    </lineage>
</organism>
<reference evidence="1" key="1">
    <citation type="submission" date="2020-09" db="EMBL/GenBank/DDBJ databases">
        <title>Genome-Enabled Discovery of Anthraquinone Biosynthesis in Senna tora.</title>
        <authorList>
            <person name="Kang S.-H."/>
            <person name="Pandey R.P."/>
            <person name="Lee C.-M."/>
            <person name="Sim J.-S."/>
            <person name="Jeong J.-T."/>
            <person name="Choi B.-S."/>
            <person name="Jung M."/>
            <person name="Ginzburg D."/>
            <person name="Zhao K."/>
            <person name="Won S.Y."/>
            <person name="Oh T.-J."/>
            <person name="Yu Y."/>
            <person name="Kim N.-H."/>
            <person name="Lee O.R."/>
            <person name="Lee T.-H."/>
            <person name="Bashyal P."/>
            <person name="Kim T.-S."/>
            <person name="Lee W.-H."/>
            <person name="Kawkins C."/>
            <person name="Kim C.-K."/>
            <person name="Kim J.S."/>
            <person name="Ahn B.O."/>
            <person name="Rhee S.Y."/>
            <person name="Sohng J.K."/>
        </authorList>
    </citation>
    <scope>NUCLEOTIDE SEQUENCE</scope>
    <source>
        <tissue evidence="1">Leaf</tissue>
    </source>
</reference>
<evidence type="ECO:0000313" key="2">
    <source>
        <dbReference type="Proteomes" id="UP000634136"/>
    </source>
</evidence>
<dbReference type="EMBL" id="JAAIUW010000010">
    <property type="protein sequence ID" value="KAF7812414.1"/>
    <property type="molecule type" value="Genomic_DNA"/>
</dbReference>
<sequence length="144" mass="16528">MGGNLEGKLVTPLDGQIHREAIGFTHLGNNRIDLYFVNSFEVQSQNLVRNVVRHDFKLLRCDYESRLSFKNTRISKYNAKRSESHSSIKSTRIPKGNLKRSIRLTCATSGFNARIGPMITWKVCEVQVKRVVSQVSPIDRFKLY</sequence>
<dbReference type="Proteomes" id="UP000634136">
    <property type="component" value="Unassembled WGS sequence"/>
</dbReference>
<comment type="caution">
    <text evidence="1">The sequence shown here is derived from an EMBL/GenBank/DDBJ whole genome shotgun (WGS) entry which is preliminary data.</text>
</comment>
<keyword evidence="2" id="KW-1185">Reference proteome</keyword>
<dbReference type="AlphaFoldDB" id="A0A834T9I1"/>
<accession>A0A834T9I1</accession>
<proteinExistence type="predicted"/>